<dbReference type="GeneID" id="26902866"/>
<comment type="caution">
    <text evidence="3">The sequence shown here is derived from an EMBL/GenBank/DDBJ whole genome shotgun (WGS) entry which is preliminary data.</text>
</comment>
<dbReference type="RefSeq" id="XP_015661240.1">
    <property type="nucleotide sequence ID" value="XM_015799638.1"/>
</dbReference>
<dbReference type="RefSeq" id="XP_015661238.1">
    <property type="nucleotide sequence ID" value="XM_015799636.1"/>
</dbReference>
<dbReference type="GeneID" id="26902868"/>
<feature type="compositionally biased region" description="Low complexity" evidence="1">
    <location>
        <begin position="107"/>
        <end position="128"/>
    </location>
</feature>
<dbReference type="EMBL" id="LGTL01000004">
    <property type="protein sequence ID" value="KPA82796.1"/>
    <property type="molecule type" value="Genomic_DNA"/>
</dbReference>
<dbReference type="VEuPathDB" id="TriTrypDB:LpyrH10_04_1250"/>
<evidence type="ECO:0000313" key="4">
    <source>
        <dbReference type="EMBL" id="KPA82799.1"/>
    </source>
</evidence>
<dbReference type="EMBL" id="LGTL01000004">
    <property type="protein sequence ID" value="KPA82801.1"/>
    <property type="molecule type" value="Genomic_DNA"/>
</dbReference>
<sequence length="178" mass="19303">MCSAGCSLHGCPNDLPHQINTPILIPSASTPHCTCLQAPLFRHNLNQTPSHCSHVRLPERATPSRCAVPSARGCRPSTRRTSPWWWRPPRAARRTSSRCPATPPSPSARRPCAPPSTARSSRSSSTAARPPPAPRCATSATPASRPTASCTWRCARRRRWALLPVPASPTTRLLCNPL</sequence>
<accession>A0A0M9G5U9</accession>
<protein>
    <submittedName>
        <fullName evidence="3">Uncharacterized protein</fullName>
    </submittedName>
</protein>
<dbReference type="EMBL" id="LGTL01000004">
    <property type="protein sequence ID" value="KPA82799.1"/>
    <property type="molecule type" value="Genomic_DNA"/>
</dbReference>
<evidence type="ECO:0000313" key="6">
    <source>
        <dbReference type="Proteomes" id="UP000037923"/>
    </source>
</evidence>
<dbReference type="RefSeq" id="XP_015661232.1">
    <property type="nucleotide sequence ID" value="XM_015799630.1"/>
</dbReference>
<organism evidence="3 6">
    <name type="scientific">Leptomonas pyrrhocoris</name>
    <name type="common">Firebug parasite</name>
    <dbReference type="NCBI Taxonomy" id="157538"/>
    <lineage>
        <taxon>Eukaryota</taxon>
        <taxon>Discoba</taxon>
        <taxon>Euglenozoa</taxon>
        <taxon>Kinetoplastea</taxon>
        <taxon>Metakinetoplastina</taxon>
        <taxon>Trypanosomatida</taxon>
        <taxon>Trypanosomatidae</taxon>
        <taxon>Leishmaniinae</taxon>
        <taxon>Leptomonas</taxon>
    </lineage>
</organism>
<feature type="compositionally biased region" description="Low complexity" evidence="1">
    <location>
        <begin position="75"/>
        <end position="89"/>
    </location>
</feature>
<evidence type="ECO:0000256" key="1">
    <source>
        <dbReference type="SAM" id="MobiDB-lite"/>
    </source>
</evidence>
<dbReference type="EMBL" id="LGTL01000004">
    <property type="protein sequence ID" value="KPA82793.1"/>
    <property type="molecule type" value="Genomic_DNA"/>
</dbReference>
<dbReference type="VEuPathDB" id="TriTrypDB:LpyrH10_04_1230"/>
<dbReference type="RefSeq" id="XP_015661235.1">
    <property type="nucleotide sequence ID" value="XM_015799633.1"/>
</dbReference>
<evidence type="ECO:0000313" key="2">
    <source>
        <dbReference type="EMBL" id="KPA82793.1"/>
    </source>
</evidence>
<keyword evidence="6" id="KW-1185">Reference proteome</keyword>
<gene>
    <name evidence="2" type="ORF">ABB37_02573</name>
    <name evidence="3" type="ORF">ABB37_02575</name>
    <name evidence="4" type="ORF">ABB37_02577</name>
    <name evidence="5" type="ORF">ABB37_02579</name>
</gene>
<name>A0A0M9G5U9_LEPPY</name>
<reference evidence="3 6" key="1">
    <citation type="submission" date="2015-07" db="EMBL/GenBank/DDBJ databases">
        <title>High-quality genome of monoxenous trypanosomatid Leptomonas pyrrhocoris.</title>
        <authorList>
            <person name="Flegontov P."/>
            <person name="Butenko A."/>
            <person name="Firsov S."/>
            <person name="Vlcek C."/>
            <person name="Logacheva M.D."/>
            <person name="Field M."/>
            <person name="Filatov D."/>
            <person name="Flegontova O."/>
            <person name="Gerasimov E."/>
            <person name="Jackson A.P."/>
            <person name="Kelly S."/>
            <person name="Opperdoes F."/>
            <person name="O'Reilly A."/>
            <person name="Votypka J."/>
            <person name="Yurchenko V."/>
            <person name="Lukes J."/>
        </authorList>
    </citation>
    <scope>NUCLEOTIDE SEQUENCE [LARGE SCALE GENOMIC DNA]</scope>
    <source>
        <strain evidence="3">H10</strain>
    </source>
</reference>
<dbReference type="VEuPathDB" id="TriTrypDB:LpyrH10_04_1290"/>
<feature type="compositionally biased region" description="Low complexity" evidence="1">
    <location>
        <begin position="135"/>
        <end position="146"/>
    </location>
</feature>
<dbReference type="Proteomes" id="UP000037923">
    <property type="component" value="Unassembled WGS sequence"/>
</dbReference>
<proteinExistence type="predicted"/>
<dbReference type="GeneID" id="26902864"/>
<dbReference type="GeneID" id="26902870"/>
<evidence type="ECO:0000313" key="3">
    <source>
        <dbReference type="EMBL" id="KPA82796.1"/>
    </source>
</evidence>
<evidence type="ECO:0000313" key="5">
    <source>
        <dbReference type="EMBL" id="KPA82801.1"/>
    </source>
</evidence>
<dbReference type="AlphaFoldDB" id="A0A0M9G5U9"/>
<dbReference type="VEuPathDB" id="TriTrypDB:LpyrH10_04_1270"/>
<feature type="region of interest" description="Disordered" evidence="1">
    <location>
        <begin position="68"/>
        <end position="146"/>
    </location>
</feature>